<dbReference type="GO" id="GO:0015031">
    <property type="term" value="P:protein transport"/>
    <property type="evidence" value="ECO:0007669"/>
    <property type="project" value="UniProtKB-KW"/>
</dbReference>
<dbReference type="EMBL" id="SDHX01000001">
    <property type="protein sequence ID" value="RXK56380.1"/>
    <property type="molecule type" value="Genomic_DNA"/>
</dbReference>
<organism evidence="9 10">
    <name type="scientific">Oleiharenicola lentus</name>
    <dbReference type="NCBI Taxonomy" id="2508720"/>
    <lineage>
        <taxon>Bacteria</taxon>
        <taxon>Pseudomonadati</taxon>
        <taxon>Verrucomicrobiota</taxon>
        <taxon>Opitutia</taxon>
        <taxon>Opitutales</taxon>
        <taxon>Opitutaceae</taxon>
        <taxon>Oleiharenicola</taxon>
    </lineage>
</organism>
<name>A0A4Q1CBM8_9BACT</name>
<evidence type="ECO:0000256" key="6">
    <source>
        <dbReference type="ARBA" id="ARBA00023136"/>
    </source>
</evidence>
<evidence type="ECO:0000256" key="8">
    <source>
        <dbReference type="SAM" id="Phobius"/>
    </source>
</evidence>
<protein>
    <submittedName>
        <fullName evidence="9">Biopolymer transporter ExbD</fullName>
    </submittedName>
</protein>
<evidence type="ECO:0000256" key="4">
    <source>
        <dbReference type="ARBA" id="ARBA00022692"/>
    </source>
</evidence>
<dbReference type="GO" id="GO:0005886">
    <property type="term" value="C:plasma membrane"/>
    <property type="evidence" value="ECO:0007669"/>
    <property type="project" value="UniProtKB-SubCell"/>
</dbReference>
<accession>A0A4Q1CBM8</accession>
<keyword evidence="5 8" id="KW-1133">Transmembrane helix</keyword>
<dbReference type="RefSeq" id="WP_129047749.1">
    <property type="nucleotide sequence ID" value="NZ_SDHX01000001.1"/>
</dbReference>
<dbReference type="OrthoDB" id="279635at2"/>
<dbReference type="PANTHER" id="PTHR30558">
    <property type="entry name" value="EXBD MEMBRANE COMPONENT OF PMF-DRIVEN MACROMOLECULE IMPORT SYSTEM"/>
    <property type="match status" value="1"/>
</dbReference>
<evidence type="ECO:0000256" key="1">
    <source>
        <dbReference type="ARBA" id="ARBA00004162"/>
    </source>
</evidence>
<gene>
    <name evidence="9" type="ORF">ESB00_11070</name>
</gene>
<keyword evidence="10" id="KW-1185">Reference proteome</keyword>
<evidence type="ECO:0000256" key="5">
    <source>
        <dbReference type="ARBA" id="ARBA00022989"/>
    </source>
</evidence>
<evidence type="ECO:0000256" key="3">
    <source>
        <dbReference type="ARBA" id="ARBA00022475"/>
    </source>
</evidence>
<dbReference type="Pfam" id="PF02472">
    <property type="entry name" value="ExbD"/>
    <property type="match status" value="1"/>
</dbReference>
<dbReference type="PANTHER" id="PTHR30558:SF13">
    <property type="entry name" value="BIOPOLYMER TRANSPORT PROTEIN EXBD2"/>
    <property type="match status" value="1"/>
</dbReference>
<dbReference type="AlphaFoldDB" id="A0A4Q1CBM8"/>
<sequence>MRILRQHQAATSTAPAIDLTPMLDCMFILLIFFVVSSVFVQEPGIDVEKPDVRGVTRPESDALLVAVTSDNHIYYDGQPVSAAQLATVLRRAAVRPEQLLVIRADRAATHGSFATVYAAAREAGLTRVRFATVEEGSP</sequence>
<keyword evidence="7" id="KW-0813">Transport</keyword>
<proteinExistence type="inferred from homology"/>
<dbReference type="GO" id="GO:0022857">
    <property type="term" value="F:transmembrane transporter activity"/>
    <property type="evidence" value="ECO:0007669"/>
    <property type="project" value="InterPro"/>
</dbReference>
<dbReference type="InterPro" id="IPR003400">
    <property type="entry name" value="ExbD"/>
</dbReference>
<reference evidence="9 10" key="1">
    <citation type="submission" date="2019-01" db="EMBL/GenBank/DDBJ databases">
        <title>Lacunisphaera sp. strain TWA-58.</title>
        <authorList>
            <person name="Chen W.-M."/>
        </authorList>
    </citation>
    <scope>NUCLEOTIDE SEQUENCE [LARGE SCALE GENOMIC DNA]</scope>
    <source>
        <strain evidence="9 10">TWA-58</strain>
    </source>
</reference>
<evidence type="ECO:0000313" key="10">
    <source>
        <dbReference type="Proteomes" id="UP000290218"/>
    </source>
</evidence>
<evidence type="ECO:0000256" key="2">
    <source>
        <dbReference type="ARBA" id="ARBA00005811"/>
    </source>
</evidence>
<dbReference type="Gene3D" id="3.30.420.270">
    <property type="match status" value="1"/>
</dbReference>
<comment type="similarity">
    <text evidence="2 7">Belongs to the ExbD/TolR family.</text>
</comment>
<keyword evidence="4 7" id="KW-0812">Transmembrane</keyword>
<evidence type="ECO:0000256" key="7">
    <source>
        <dbReference type="RuleBase" id="RU003879"/>
    </source>
</evidence>
<dbReference type="Proteomes" id="UP000290218">
    <property type="component" value="Unassembled WGS sequence"/>
</dbReference>
<keyword evidence="7" id="KW-0653">Protein transport</keyword>
<feature type="transmembrane region" description="Helical" evidence="8">
    <location>
        <begin position="21"/>
        <end position="40"/>
    </location>
</feature>
<comment type="caution">
    <text evidence="9">The sequence shown here is derived from an EMBL/GenBank/DDBJ whole genome shotgun (WGS) entry which is preliminary data.</text>
</comment>
<keyword evidence="6 8" id="KW-0472">Membrane</keyword>
<comment type="subcellular location">
    <subcellularLocation>
        <location evidence="1">Cell membrane</location>
        <topology evidence="1">Single-pass membrane protein</topology>
    </subcellularLocation>
    <subcellularLocation>
        <location evidence="7">Cell membrane</location>
        <topology evidence="7">Single-pass type II membrane protein</topology>
    </subcellularLocation>
</comment>
<evidence type="ECO:0000313" key="9">
    <source>
        <dbReference type="EMBL" id="RXK56380.1"/>
    </source>
</evidence>
<keyword evidence="3" id="KW-1003">Cell membrane</keyword>